<feature type="region of interest" description="Disordered" evidence="3">
    <location>
        <begin position="1"/>
        <end position="201"/>
    </location>
</feature>
<dbReference type="EMBL" id="KE161302">
    <property type="protein sequence ID" value="EPQ03019.1"/>
    <property type="molecule type" value="Genomic_DNA"/>
</dbReference>
<dbReference type="PANTHER" id="PTHR47500:SF1">
    <property type="entry name" value="SPERMATOGENESIS-ASSOCIATED PROTEIN 21"/>
    <property type="match status" value="1"/>
</dbReference>
<dbReference type="AlphaFoldDB" id="S7MFY8"/>
<evidence type="ECO:0000256" key="2">
    <source>
        <dbReference type="ARBA" id="ARBA00022837"/>
    </source>
</evidence>
<keyword evidence="2" id="KW-0106">Calcium</keyword>
<dbReference type="InterPro" id="IPR011992">
    <property type="entry name" value="EF-hand-dom_pair"/>
</dbReference>
<feature type="region of interest" description="Disordered" evidence="3">
    <location>
        <begin position="574"/>
        <end position="598"/>
    </location>
</feature>
<evidence type="ECO:0000256" key="1">
    <source>
        <dbReference type="ARBA" id="ARBA00022723"/>
    </source>
</evidence>
<feature type="compositionally biased region" description="Polar residues" evidence="3">
    <location>
        <begin position="189"/>
        <end position="199"/>
    </location>
</feature>
<reference evidence="5 6" key="1">
    <citation type="journal article" date="2013" name="Nat. Commun.">
        <title>Genome analysis reveals insights into physiology and longevity of the Brandt's bat Myotis brandtii.</title>
        <authorList>
            <person name="Seim I."/>
            <person name="Fang X."/>
            <person name="Xiong Z."/>
            <person name="Lobanov A.V."/>
            <person name="Huang Z."/>
            <person name="Ma S."/>
            <person name="Feng Y."/>
            <person name="Turanov A.A."/>
            <person name="Zhu Y."/>
            <person name="Lenz T.L."/>
            <person name="Gerashchenko M.V."/>
            <person name="Fan D."/>
            <person name="Hee Yim S."/>
            <person name="Yao X."/>
            <person name="Jordan D."/>
            <person name="Xiong Y."/>
            <person name="Ma Y."/>
            <person name="Lyapunov A.N."/>
            <person name="Chen G."/>
            <person name="Kulakova O.I."/>
            <person name="Sun Y."/>
            <person name="Lee S.G."/>
            <person name="Bronson R.T."/>
            <person name="Moskalev A.A."/>
            <person name="Sunyaev S.R."/>
            <person name="Zhang G."/>
            <person name="Krogh A."/>
            <person name="Wang J."/>
            <person name="Gladyshev V.N."/>
        </authorList>
    </citation>
    <scope>NUCLEOTIDE SEQUENCE [LARGE SCALE GENOMIC DNA]</scope>
</reference>
<dbReference type="GO" id="GO:0005509">
    <property type="term" value="F:calcium ion binding"/>
    <property type="evidence" value="ECO:0007669"/>
    <property type="project" value="InterPro"/>
</dbReference>
<dbReference type="Proteomes" id="UP000052978">
    <property type="component" value="Unassembled WGS sequence"/>
</dbReference>
<sequence length="598" mass="65160">MDNRNAQMYMEDTIKSPGAQPSPGLRTARKSAGVEPAISGVNQVVFPDAAGMGSGREPSPAPETPEKQPGHREASEEGPPELRAQEQSHLADLGKKLPSWAPEERPEELQVDQDQAKPGSELGVLPSRVSPAPEGLQQQGSGQETKDLQGRQQNPGTVKGQAPKRCQEVRDIGERREPGCAPKQPREPTATTGAQSLGSTGQGFMKCLLEVEEEEAMHRRAAKARALPNRKVPKTLTPVPTSAPVGNSASNLPLTLPQTPASAPAMAPSWVRPPAPGPIPAAVGAPVPASVPVTVLPVPTLDLGWRKTVFLHHSGERSLAQVKARQDLEEHCLLNLYQNWEARAEEHLTLKQEEAFHSYFEIFNGPGVVDARSLQNVLLLVGISLTPAQVEDALMSADIDGDGHVGFKDFLAVMTDTKRFFCSVEQNALTAPPNPHTLLFEILSLLVEMLALPEAALEEITNYYQKKLKEGTSKAREMESAIGRLRSRKKLPCNLQQADGLEVPERRVLRILNRLKQQSYAVNLQSPYAQVPCIPLCPRLDKKTVGRKQGGQYMLDQCTPTNPSTDFHSLYFQSGSQGSREHSSDGRKWLSSVPARTH</sequence>
<dbReference type="PROSITE" id="PS00018">
    <property type="entry name" value="EF_HAND_1"/>
    <property type="match status" value="1"/>
</dbReference>
<feature type="compositionally biased region" description="Basic and acidic residues" evidence="3">
    <location>
        <begin position="165"/>
        <end position="178"/>
    </location>
</feature>
<feature type="compositionally biased region" description="Basic and acidic residues" evidence="3">
    <location>
        <begin position="579"/>
        <end position="588"/>
    </location>
</feature>
<feature type="compositionally biased region" description="Basic and acidic residues" evidence="3">
    <location>
        <begin position="64"/>
        <end position="75"/>
    </location>
</feature>
<dbReference type="CDD" id="cd00051">
    <property type="entry name" value="EFh"/>
    <property type="match status" value="1"/>
</dbReference>
<keyword evidence="1" id="KW-0479">Metal-binding</keyword>
<proteinExistence type="predicted"/>
<dbReference type="InterPro" id="IPR002048">
    <property type="entry name" value="EF_hand_dom"/>
</dbReference>
<feature type="compositionally biased region" description="Polar residues" evidence="3">
    <location>
        <begin position="238"/>
        <end position="247"/>
    </location>
</feature>
<accession>S7MFY8</accession>
<dbReference type="Gene3D" id="1.10.238.10">
    <property type="entry name" value="EF-hand"/>
    <property type="match status" value="1"/>
</dbReference>
<dbReference type="SUPFAM" id="SSF47473">
    <property type="entry name" value="EF-hand"/>
    <property type="match status" value="1"/>
</dbReference>
<evidence type="ECO:0000259" key="4">
    <source>
        <dbReference type="PROSITE" id="PS50222"/>
    </source>
</evidence>
<gene>
    <name evidence="5" type="ORF">D623_10010063</name>
</gene>
<evidence type="ECO:0000313" key="5">
    <source>
        <dbReference type="EMBL" id="EPQ03019.1"/>
    </source>
</evidence>
<name>S7MFY8_MYOBR</name>
<evidence type="ECO:0000313" key="6">
    <source>
        <dbReference type="Proteomes" id="UP000052978"/>
    </source>
</evidence>
<dbReference type="InterPro" id="IPR043520">
    <property type="entry name" value="SPT21"/>
</dbReference>
<protein>
    <submittedName>
        <fullName evidence="5">Spermatogenesis-associated protein 21</fullName>
    </submittedName>
</protein>
<organism evidence="5 6">
    <name type="scientific">Myotis brandtii</name>
    <name type="common">Brandt's bat</name>
    <dbReference type="NCBI Taxonomy" id="109478"/>
    <lineage>
        <taxon>Eukaryota</taxon>
        <taxon>Metazoa</taxon>
        <taxon>Chordata</taxon>
        <taxon>Craniata</taxon>
        <taxon>Vertebrata</taxon>
        <taxon>Euteleostomi</taxon>
        <taxon>Mammalia</taxon>
        <taxon>Eutheria</taxon>
        <taxon>Laurasiatheria</taxon>
        <taxon>Chiroptera</taxon>
        <taxon>Yangochiroptera</taxon>
        <taxon>Vespertilionidae</taxon>
        <taxon>Myotis</taxon>
    </lineage>
</organism>
<keyword evidence="6" id="KW-1185">Reference proteome</keyword>
<dbReference type="InterPro" id="IPR018247">
    <property type="entry name" value="EF_Hand_1_Ca_BS"/>
</dbReference>
<dbReference type="eggNOG" id="KOG0027">
    <property type="taxonomic scope" value="Eukaryota"/>
</dbReference>
<dbReference type="PANTHER" id="PTHR47500">
    <property type="entry name" value="EF-HAND CALCIUM-BINDING DOMAIN-CONTAINING PROTEIN"/>
    <property type="match status" value="1"/>
</dbReference>
<feature type="domain" description="EF-hand" evidence="4">
    <location>
        <begin position="385"/>
        <end position="420"/>
    </location>
</feature>
<evidence type="ECO:0000256" key="3">
    <source>
        <dbReference type="SAM" id="MobiDB-lite"/>
    </source>
</evidence>
<dbReference type="PROSITE" id="PS50222">
    <property type="entry name" value="EF_HAND_2"/>
    <property type="match status" value="1"/>
</dbReference>
<feature type="region of interest" description="Disordered" evidence="3">
    <location>
        <begin position="222"/>
        <end position="247"/>
    </location>
</feature>